<dbReference type="Proteomes" id="UP001218218">
    <property type="component" value="Unassembled WGS sequence"/>
</dbReference>
<evidence type="ECO:0000256" key="1">
    <source>
        <dbReference type="SAM" id="MobiDB-lite"/>
    </source>
</evidence>
<dbReference type="AlphaFoldDB" id="A0AAD6Z1R5"/>
<sequence length="380" mass="41810">MSFCPSIEEVDEGEEPRGAPPLQLSSYILLGANEPDLPIAFDSVDKPNLRRPPATETGLQPDLLFFPYNTSPIASQDPTITVNHGEYLDVSTAGVAPDRLTADTFLSENAPDSGSIAEPSVELAARARLPEDISLTPSATALGKRPLREYPTDTQAQTDIQFSYSVHCPIVPVHRSSSSSMQFRPDEALHWYNGHTPYNPTTRNVHTGNDPVLTYLPGYWATISPAPVAPLQLKLQDVPATEPGEGIKFITVYTLNKEYGFSRTQSVCAAVPDASIALMCTDIPKLVQLYRYFTAPALSDLAARHCLQTSTRLSSLISIIAEHQLKRLQTVKHNLASSSRFFEMVFGNSPHDDGPSVVSTYNLNRHFEFRSLHLQDIKFG</sequence>
<feature type="region of interest" description="Disordered" evidence="1">
    <location>
        <begin position="1"/>
        <end position="21"/>
    </location>
</feature>
<reference evidence="2" key="1">
    <citation type="submission" date="2023-03" db="EMBL/GenBank/DDBJ databases">
        <title>Massive genome expansion in bonnet fungi (Mycena s.s.) driven by repeated elements and novel gene families across ecological guilds.</title>
        <authorList>
            <consortium name="Lawrence Berkeley National Laboratory"/>
            <person name="Harder C.B."/>
            <person name="Miyauchi S."/>
            <person name="Viragh M."/>
            <person name="Kuo A."/>
            <person name="Thoen E."/>
            <person name="Andreopoulos B."/>
            <person name="Lu D."/>
            <person name="Skrede I."/>
            <person name="Drula E."/>
            <person name="Henrissat B."/>
            <person name="Morin E."/>
            <person name="Kohler A."/>
            <person name="Barry K."/>
            <person name="LaButti K."/>
            <person name="Morin E."/>
            <person name="Salamov A."/>
            <person name="Lipzen A."/>
            <person name="Mereny Z."/>
            <person name="Hegedus B."/>
            <person name="Baldrian P."/>
            <person name="Stursova M."/>
            <person name="Weitz H."/>
            <person name="Taylor A."/>
            <person name="Grigoriev I.V."/>
            <person name="Nagy L.G."/>
            <person name="Martin F."/>
            <person name="Kauserud H."/>
        </authorList>
    </citation>
    <scope>NUCLEOTIDE SEQUENCE</scope>
    <source>
        <strain evidence="2">CBHHK002</strain>
    </source>
</reference>
<protein>
    <submittedName>
        <fullName evidence="2">Uncharacterized protein</fullName>
    </submittedName>
</protein>
<accession>A0AAD6Z1R5</accession>
<proteinExistence type="predicted"/>
<comment type="caution">
    <text evidence="2">The sequence shown here is derived from an EMBL/GenBank/DDBJ whole genome shotgun (WGS) entry which is preliminary data.</text>
</comment>
<name>A0AAD6Z1R5_9AGAR</name>
<organism evidence="2 3">
    <name type="scientific">Mycena albidolilacea</name>
    <dbReference type="NCBI Taxonomy" id="1033008"/>
    <lineage>
        <taxon>Eukaryota</taxon>
        <taxon>Fungi</taxon>
        <taxon>Dikarya</taxon>
        <taxon>Basidiomycota</taxon>
        <taxon>Agaricomycotina</taxon>
        <taxon>Agaricomycetes</taxon>
        <taxon>Agaricomycetidae</taxon>
        <taxon>Agaricales</taxon>
        <taxon>Marasmiineae</taxon>
        <taxon>Mycenaceae</taxon>
        <taxon>Mycena</taxon>
    </lineage>
</organism>
<evidence type="ECO:0000313" key="2">
    <source>
        <dbReference type="EMBL" id="KAJ7302966.1"/>
    </source>
</evidence>
<dbReference type="EMBL" id="JARIHO010000109">
    <property type="protein sequence ID" value="KAJ7302966.1"/>
    <property type="molecule type" value="Genomic_DNA"/>
</dbReference>
<gene>
    <name evidence="2" type="ORF">DFH08DRAFT_977346</name>
</gene>
<keyword evidence="3" id="KW-1185">Reference proteome</keyword>
<evidence type="ECO:0000313" key="3">
    <source>
        <dbReference type="Proteomes" id="UP001218218"/>
    </source>
</evidence>